<dbReference type="GO" id="GO:0005737">
    <property type="term" value="C:cytoplasm"/>
    <property type="evidence" value="ECO:0007669"/>
    <property type="project" value="TreeGrafter"/>
</dbReference>
<dbReference type="PANTHER" id="PTHR15921:SF12">
    <property type="entry name" value="POLYADENYLATION AND CLEAVAGE FACTOR HOMOLOG 4"/>
    <property type="match status" value="1"/>
</dbReference>
<keyword evidence="1" id="KW-0507">mRNA processing</keyword>
<protein>
    <recommendedName>
        <fullName evidence="3">CID domain-containing protein</fullName>
    </recommendedName>
</protein>
<feature type="region of interest" description="Disordered" evidence="2">
    <location>
        <begin position="1"/>
        <end position="38"/>
    </location>
</feature>
<dbReference type="PROSITE" id="PS51391">
    <property type="entry name" value="CID"/>
    <property type="match status" value="1"/>
</dbReference>
<dbReference type="GO" id="GO:0000993">
    <property type="term" value="F:RNA polymerase II complex binding"/>
    <property type="evidence" value="ECO:0007669"/>
    <property type="project" value="InterPro"/>
</dbReference>
<dbReference type="EMBL" id="GGEC01034522">
    <property type="protein sequence ID" value="MBX15006.1"/>
    <property type="molecule type" value="Transcribed_RNA"/>
</dbReference>
<proteinExistence type="predicted"/>
<evidence type="ECO:0000259" key="3">
    <source>
        <dbReference type="PROSITE" id="PS51391"/>
    </source>
</evidence>
<dbReference type="Gene3D" id="1.25.40.90">
    <property type="match status" value="1"/>
</dbReference>
<accession>A0A2P2LAK8</accession>
<dbReference type="GO" id="GO:0031124">
    <property type="term" value="P:mRNA 3'-end processing"/>
    <property type="evidence" value="ECO:0007669"/>
    <property type="project" value="InterPro"/>
</dbReference>
<reference evidence="4" key="1">
    <citation type="submission" date="2018-02" db="EMBL/GenBank/DDBJ databases">
        <title>Rhizophora mucronata_Transcriptome.</title>
        <authorList>
            <person name="Meera S.P."/>
            <person name="Sreeshan A."/>
            <person name="Augustine A."/>
        </authorList>
    </citation>
    <scope>NUCLEOTIDE SEQUENCE</scope>
    <source>
        <tissue evidence="4">Leaf</tissue>
    </source>
</reference>
<name>A0A2P2LAK8_RHIMU</name>
<dbReference type="GO" id="GO:0006369">
    <property type="term" value="P:termination of RNA polymerase II transcription"/>
    <property type="evidence" value="ECO:0007669"/>
    <property type="project" value="InterPro"/>
</dbReference>
<sequence length="129" mass="14592">MEMQSEKLLVSRENPRRLSYAAAKPMPNELPPKLQSTSSPILDRFRDLLKQREEEARVPGDNDDDPLQPALSTDDVVHLYELLLAELTFNSKPVITDLTIIAGEQREHAEGIADAICARIVEVWLFLLL</sequence>
<dbReference type="PANTHER" id="PTHR15921">
    <property type="entry name" value="PRE-MRNA CLEAVAGE COMPLEX II"/>
    <property type="match status" value="1"/>
</dbReference>
<evidence type="ECO:0000256" key="2">
    <source>
        <dbReference type="SAM" id="MobiDB-lite"/>
    </source>
</evidence>
<dbReference type="SUPFAM" id="SSF48464">
    <property type="entry name" value="ENTH/VHS domain"/>
    <property type="match status" value="1"/>
</dbReference>
<dbReference type="GO" id="GO:0005849">
    <property type="term" value="C:mRNA cleavage factor complex"/>
    <property type="evidence" value="ECO:0007669"/>
    <property type="project" value="TreeGrafter"/>
</dbReference>
<dbReference type="InterPro" id="IPR006569">
    <property type="entry name" value="CID_dom"/>
</dbReference>
<dbReference type="InterPro" id="IPR008942">
    <property type="entry name" value="ENTH_VHS"/>
</dbReference>
<evidence type="ECO:0000313" key="4">
    <source>
        <dbReference type="EMBL" id="MBX15006.1"/>
    </source>
</evidence>
<dbReference type="AlphaFoldDB" id="A0A2P2LAK8"/>
<dbReference type="GO" id="GO:0003729">
    <property type="term" value="F:mRNA binding"/>
    <property type="evidence" value="ECO:0007669"/>
    <property type="project" value="InterPro"/>
</dbReference>
<dbReference type="InterPro" id="IPR045154">
    <property type="entry name" value="PCF11-like"/>
</dbReference>
<feature type="domain" description="CID" evidence="3">
    <location>
        <begin position="72"/>
        <end position="129"/>
    </location>
</feature>
<evidence type="ECO:0000256" key="1">
    <source>
        <dbReference type="ARBA" id="ARBA00022664"/>
    </source>
</evidence>
<organism evidence="4">
    <name type="scientific">Rhizophora mucronata</name>
    <name type="common">Asiatic mangrove</name>
    <dbReference type="NCBI Taxonomy" id="61149"/>
    <lineage>
        <taxon>Eukaryota</taxon>
        <taxon>Viridiplantae</taxon>
        <taxon>Streptophyta</taxon>
        <taxon>Embryophyta</taxon>
        <taxon>Tracheophyta</taxon>
        <taxon>Spermatophyta</taxon>
        <taxon>Magnoliopsida</taxon>
        <taxon>eudicotyledons</taxon>
        <taxon>Gunneridae</taxon>
        <taxon>Pentapetalae</taxon>
        <taxon>rosids</taxon>
        <taxon>fabids</taxon>
        <taxon>Malpighiales</taxon>
        <taxon>Rhizophoraceae</taxon>
        <taxon>Rhizophora</taxon>
    </lineage>
</organism>